<feature type="region of interest" description="Disordered" evidence="2">
    <location>
        <begin position="285"/>
        <end position="306"/>
    </location>
</feature>
<dbReference type="KEGG" id="abaw:D5400_19100"/>
<protein>
    <submittedName>
        <fullName evidence="3">Uncharacterized protein</fullName>
    </submittedName>
</protein>
<organism evidence="3 4">
    <name type="scientific">Georhizobium profundi</name>
    <dbReference type="NCBI Taxonomy" id="2341112"/>
    <lineage>
        <taxon>Bacteria</taxon>
        <taxon>Pseudomonadati</taxon>
        <taxon>Pseudomonadota</taxon>
        <taxon>Alphaproteobacteria</taxon>
        <taxon>Hyphomicrobiales</taxon>
        <taxon>Rhizobiaceae</taxon>
        <taxon>Georhizobium</taxon>
    </lineage>
</organism>
<proteinExistence type="predicted"/>
<evidence type="ECO:0000256" key="1">
    <source>
        <dbReference type="SAM" id="Coils"/>
    </source>
</evidence>
<dbReference type="Gene3D" id="1.10.287.1490">
    <property type="match status" value="1"/>
</dbReference>
<feature type="compositionally biased region" description="Polar residues" evidence="2">
    <location>
        <begin position="292"/>
        <end position="306"/>
    </location>
</feature>
<evidence type="ECO:0000313" key="3">
    <source>
        <dbReference type="EMBL" id="AZN73117.1"/>
    </source>
</evidence>
<keyword evidence="4" id="KW-1185">Reference proteome</keyword>
<dbReference type="EMBL" id="CP032509">
    <property type="protein sequence ID" value="AZN73117.1"/>
    <property type="molecule type" value="Genomic_DNA"/>
</dbReference>
<dbReference type="OrthoDB" id="8304872at2"/>
<gene>
    <name evidence="3" type="ORF">D5400_19100</name>
</gene>
<dbReference type="Proteomes" id="UP000268192">
    <property type="component" value="Chromosome"/>
</dbReference>
<evidence type="ECO:0000313" key="4">
    <source>
        <dbReference type="Proteomes" id="UP000268192"/>
    </source>
</evidence>
<evidence type="ECO:0000256" key="2">
    <source>
        <dbReference type="SAM" id="MobiDB-lite"/>
    </source>
</evidence>
<accession>A0A3Q8XQQ2</accession>
<dbReference type="AlphaFoldDB" id="A0A3Q8XQQ2"/>
<reference evidence="3 4" key="1">
    <citation type="submission" date="2018-09" db="EMBL/GenBank/DDBJ databases">
        <title>Marinorhizobium profundi gen. nov., sp. nov., isolated from a deep-sea sediment sample from the New Britain Trench and proposal of Marinorhizobiaceae fam. nov. in the order Rhizobiales of the class Alphaproteobacteria.</title>
        <authorList>
            <person name="Cao J."/>
        </authorList>
    </citation>
    <scope>NUCLEOTIDE SEQUENCE [LARGE SCALE GENOMIC DNA]</scope>
    <source>
        <strain evidence="3 4">WS11</strain>
    </source>
</reference>
<dbReference type="RefSeq" id="WP_126011702.1">
    <property type="nucleotide sequence ID" value="NZ_CP032509.1"/>
</dbReference>
<keyword evidence="1" id="KW-0175">Coiled coil</keyword>
<name>A0A3Q8XQQ2_9HYPH</name>
<feature type="coiled-coil region" evidence="1">
    <location>
        <begin position="85"/>
        <end position="196"/>
    </location>
</feature>
<sequence length="398" mass="44122">MVEFVLLFALGFLSALLLGLVLAPAVFGRVVRYTEKRVYATVPISSRELKAARDMERAAFAVENSRVSISLRNERDRRVGESKRADELASKVGAMRGEISELTQQINSLSIDAADLRSSNRQERERADALRLALSETEERLSRVEEERRSLSSSTRRLSSDLEAMRIDLATRETEVESLRSSLDMAVEERRRLRDATNAAETRSKDLQFRLEREEGRSAALEARLTENLAKIVDQESTIERRTAEIARLRDRLKTATADLRALEKAGQKLNEESRVALNGTEQSKGLPMEINGQSNDASSEDSAQASKIAISQRVERLRARHTALVDRLVAANDSDGDQELRSEIKEIAASMISLTAAREGASSPIYAILGNVEAEQGGNFDAARQSLATRAAAQLHE</sequence>
<feature type="coiled-coil region" evidence="1">
    <location>
        <begin position="232"/>
        <end position="273"/>
    </location>
</feature>